<accession>A0AAD7GEP0</accession>
<dbReference type="AlphaFoldDB" id="A0AAD7GEP0"/>
<evidence type="ECO:0000313" key="2">
    <source>
        <dbReference type="Proteomes" id="UP001221757"/>
    </source>
</evidence>
<proteinExistence type="predicted"/>
<comment type="caution">
    <text evidence="1">The sequence shown here is derived from an EMBL/GenBank/DDBJ whole genome shotgun (WGS) entry which is preliminary data.</text>
</comment>
<reference evidence="1" key="1">
    <citation type="submission" date="2023-03" db="EMBL/GenBank/DDBJ databases">
        <title>Massive genome expansion in bonnet fungi (Mycena s.s.) driven by repeated elements and novel gene families across ecological guilds.</title>
        <authorList>
            <consortium name="Lawrence Berkeley National Laboratory"/>
            <person name="Harder C.B."/>
            <person name="Miyauchi S."/>
            <person name="Viragh M."/>
            <person name="Kuo A."/>
            <person name="Thoen E."/>
            <person name="Andreopoulos B."/>
            <person name="Lu D."/>
            <person name="Skrede I."/>
            <person name="Drula E."/>
            <person name="Henrissat B."/>
            <person name="Morin E."/>
            <person name="Kohler A."/>
            <person name="Barry K."/>
            <person name="LaButti K."/>
            <person name="Morin E."/>
            <person name="Salamov A."/>
            <person name="Lipzen A."/>
            <person name="Mereny Z."/>
            <person name="Hegedus B."/>
            <person name="Baldrian P."/>
            <person name="Stursova M."/>
            <person name="Weitz H."/>
            <person name="Taylor A."/>
            <person name="Grigoriev I.V."/>
            <person name="Nagy L.G."/>
            <person name="Martin F."/>
            <person name="Kauserud H."/>
        </authorList>
    </citation>
    <scope>NUCLEOTIDE SEQUENCE</scope>
    <source>
        <strain evidence="1">CBHHK067</strain>
    </source>
</reference>
<sequence length="318" mass="36198">MSPPPSHYPPLYALEIAPPYSEPKDTYIYGYKLFANYDANNQEHNARLAKIYFTVARLGLYGRLLTSPTVLVFFTIYDPKVNVVTPRAGNTRIPGQRLLEALQEQMGIYLALLGMQKTALFRNGYTAERELITKGELIKMHKWASKASSGSPLLVIELASMAVPSPLLRPWTNSWFFCNLVTKSFLSDDYLLDVMRPGLNGAFGSRKRVFVERALTADANGDNRFEFLREYAVDVVPQASQNFWRQSVPHEMKRWILSQYTAAHLTSRKASGGGTETEQYAGSIVRKYYDFCDYIPMFSFKSFYQAECYFIAMPRSAV</sequence>
<dbReference type="Proteomes" id="UP001221757">
    <property type="component" value="Unassembled WGS sequence"/>
</dbReference>
<gene>
    <name evidence="1" type="ORF">B0H17DRAFT_1205610</name>
</gene>
<dbReference type="EMBL" id="JARKIE010000114">
    <property type="protein sequence ID" value="KAJ7681798.1"/>
    <property type="molecule type" value="Genomic_DNA"/>
</dbReference>
<organism evidence="1 2">
    <name type="scientific">Mycena rosella</name>
    <name type="common">Pink bonnet</name>
    <name type="synonym">Agaricus rosellus</name>
    <dbReference type="NCBI Taxonomy" id="1033263"/>
    <lineage>
        <taxon>Eukaryota</taxon>
        <taxon>Fungi</taxon>
        <taxon>Dikarya</taxon>
        <taxon>Basidiomycota</taxon>
        <taxon>Agaricomycotina</taxon>
        <taxon>Agaricomycetes</taxon>
        <taxon>Agaricomycetidae</taxon>
        <taxon>Agaricales</taxon>
        <taxon>Marasmiineae</taxon>
        <taxon>Mycenaceae</taxon>
        <taxon>Mycena</taxon>
    </lineage>
</organism>
<protein>
    <submittedName>
        <fullName evidence="1">Uncharacterized protein</fullName>
    </submittedName>
</protein>
<evidence type="ECO:0000313" key="1">
    <source>
        <dbReference type="EMBL" id="KAJ7681798.1"/>
    </source>
</evidence>
<name>A0AAD7GEP0_MYCRO</name>
<keyword evidence="2" id="KW-1185">Reference proteome</keyword>